<dbReference type="RefSeq" id="WP_216572225.1">
    <property type="nucleotide sequence ID" value="NZ_JAHLOQ010000065.1"/>
</dbReference>
<comment type="caution">
    <text evidence="1">The sequence shown here is derived from an EMBL/GenBank/DDBJ whole genome shotgun (WGS) entry which is preliminary data.</text>
</comment>
<name>A0ABS6E074_9FIRM</name>
<sequence>MTKKDIDIEFLERLRTEHGYSRKYVSKVLGKDYESYYRVKVYKKAKFNTQDLICLINLYNLNQNDIMKLLNIDNI</sequence>
<evidence type="ECO:0008006" key="3">
    <source>
        <dbReference type="Google" id="ProtNLM"/>
    </source>
</evidence>
<dbReference type="Proteomes" id="UP001196301">
    <property type="component" value="Unassembled WGS sequence"/>
</dbReference>
<organism evidence="1 2">
    <name type="scientific">Intestinibacter bartlettii</name>
    <dbReference type="NCBI Taxonomy" id="261299"/>
    <lineage>
        <taxon>Bacteria</taxon>
        <taxon>Bacillati</taxon>
        <taxon>Bacillota</taxon>
        <taxon>Clostridia</taxon>
        <taxon>Peptostreptococcales</taxon>
        <taxon>Peptostreptococcaceae</taxon>
        <taxon>Intestinibacter</taxon>
    </lineage>
</organism>
<keyword evidence="2" id="KW-1185">Reference proteome</keyword>
<gene>
    <name evidence="1" type="ORF">KQI20_13765</name>
</gene>
<evidence type="ECO:0000313" key="1">
    <source>
        <dbReference type="EMBL" id="MBU5337496.1"/>
    </source>
</evidence>
<dbReference type="EMBL" id="JAHLOQ010000065">
    <property type="protein sequence ID" value="MBU5337496.1"/>
    <property type="molecule type" value="Genomic_DNA"/>
</dbReference>
<protein>
    <recommendedName>
        <fullName evidence="3">HTH cro/C1-type domain-containing protein</fullName>
    </recommendedName>
</protein>
<accession>A0ABS6E074</accession>
<evidence type="ECO:0000313" key="2">
    <source>
        <dbReference type="Proteomes" id="UP001196301"/>
    </source>
</evidence>
<proteinExistence type="predicted"/>
<reference evidence="1 2" key="1">
    <citation type="submission" date="2021-06" db="EMBL/GenBank/DDBJ databases">
        <authorList>
            <person name="Sun Q."/>
            <person name="Li D."/>
        </authorList>
    </citation>
    <scope>NUCLEOTIDE SEQUENCE [LARGE SCALE GENOMIC DNA]</scope>
    <source>
        <strain evidence="1 2">N19</strain>
    </source>
</reference>